<dbReference type="AlphaFoldDB" id="A0A5N7JV28"/>
<accession>A0A5N7JV28</accession>
<evidence type="ECO:0000256" key="1">
    <source>
        <dbReference type="SAM" id="SignalP"/>
    </source>
</evidence>
<feature type="chain" id="PRO_5024930161" evidence="1">
    <location>
        <begin position="19"/>
        <end position="123"/>
    </location>
</feature>
<dbReference type="RefSeq" id="WP_058411906.1">
    <property type="nucleotide sequence ID" value="NZ_JBLZPT010000023.1"/>
</dbReference>
<evidence type="ECO:0000313" key="2">
    <source>
        <dbReference type="EMBL" id="MPQ85053.1"/>
    </source>
</evidence>
<organism evidence="2 3">
    <name type="scientific">Pseudomonas kitaguniensis</name>
    <dbReference type="NCBI Taxonomy" id="2607908"/>
    <lineage>
        <taxon>Bacteria</taxon>
        <taxon>Pseudomonadati</taxon>
        <taxon>Pseudomonadota</taxon>
        <taxon>Gammaproteobacteria</taxon>
        <taxon>Pseudomonadales</taxon>
        <taxon>Pseudomonadaceae</taxon>
        <taxon>Pseudomonas</taxon>
    </lineage>
</organism>
<keyword evidence="1" id="KW-0732">Signal</keyword>
<name>A0A5N7JV28_9PSED</name>
<gene>
    <name evidence="2" type="ORF">F0170_14325</name>
</gene>
<proteinExistence type="predicted"/>
<feature type="signal peptide" evidence="1">
    <location>
        <begin position="1"/>
        <end position="18"/>
    </location>
</feature>
<dbReference type="EMBL" id="VUBA01000084">
    <property type="protein sequence ID" value="MPQ85053.1"/>
    <property type="molecule type" value="Genomic_DNA"/>
</dbReference>
<protein>
    <submittedName>
        <fullName evidence="2">Uncharacterized protein</fullName>
    </submittedName>
</protein>
<comment type="caution">
    <text evidence="2">The sequence shown here is derived from an EMBL/GenBank/DDBJ whole genome shotgun (WGS) entry which is preliminary data.</text>
</comment>
<dbReference type="Proteomes" id="UP000325438">
    <property type="component" value="Unassembled WGS sequence"/>
</dbReference>
<reference evidence="2 3" key="1">
    <citation type="submission" date="2019-09" db="EMBL/GenBank/DDBJ databases">
        <title>The draft genomes of Allium pathogen Pseudomonas sp.</title>
        <authorList>
            <person name="Fujikawa T."/>
            <person name="Sawada H."/>
        </authorList>
    </citation>
    <scope>NUCLEOTIDE SEQUENCE [LARGE SCALE GENOMIC DNA]</scope>
    <source>
        <strain evidence="2 3">MAFF 730085</strain>
    </source>
</reference>
<sequence length="123" mass="13799">MKYIYIFVLSALSLSSMAADRGLDLPSCNLQEQRAWVGKTGGQITDIRQAHISERGNVLIADISTSRKARKITEAQAKQMFNRIEDIRLQSDRFVKQQGFLSAAENASFDRDLDAIAHKLCQP</sequence>
<evidence type="ECO:0000313" key="3">
    <source>
        <dbReference type="Proteomes" id="UP000325438"/>
    </source>
</evidence>